<dbReference type="InterPro" id="IPR050779">
    <property type="entry name" value="Transglutaminase"/>
</dbReference>
<keyword evidence="5" id="KW-0804">Transcription</keyword>
<dbReference type="InterPro" id="IPR036985">
    <property type="entry name" value="Transglutaminase-like_sf"/>
</dbReference>
<dbReference type="SMART" id="SM00460">
    <property type="entry name" value="TGc"/>
    <property type="match status" value="1"/>
</dbReference>
<dbReference type="GO" id="GO:0005739">
    <property type="term" value="C:mitochondrion"/>
    <property type="evidence" value="ECO:0007669"/>
    <property type="project" value="TreeGrafter"/>
</dbReference>
<dbReference type="Pfam" id="PF00868">
    <property type="entry name" value="Transglut_N"/>
    <property type="match status" value="1"/>
</dbReference>
<comment type="similarity">
    <text evidence="1">Belongs to the transglutaminase superfamily. Transglutaminase family.</text>
</comment>
<accession>A0AAV1N7Z3</accession>
<dbReference type="Proteomes" id="UP001314229">
    <property type="component" value="Unassembled WGS sequence"/>
</dbReference>
<evidence type="ECO:0000256" key="4">
    <source>
        <dbReference type="ARBA" id="ARBA00023125"/>
    </source>
</evidence>
<protein>
    <submittedName>
        <fullName evidence="8">Protein-glutamine gamma-glutamyltransferase 5-like</fullName>
    </submittedName>
</protein>
<dbReference type="Pfam" id="PF01841">
    <property type="entry name" value="Transglut_core"/>
    <property type="match status" value="1"/>
</dbReference>
<feature type="compositionally biased region" description="Low complexity" evidence="6">
    <location>
        <begin position="110"/>
        <end position="125"/>
    </location>
</feature>
<dbReference type="InterPro" id="IPR038765">
    <property type="entry name" value="Papain-like_cys_pep_sf"/>
</dbReference>
<dbReference type="Gene3D" id="2.60.40.10">
    <property type="entry name" value="Immunoglobulins"/>
    <property type="match status" value="3"/>
</dbReference>
<dbReference type="FunFam" id="3.90.260.10:FF:000002">
    <property type="entry name" value="Erythrocyte membrane protein band 4.2"/>
    <property type="match status" value="1"/>
</dbReference>
<dbReference type="SUPFAM" id="SSF49309">
    <property type="entry name" value="Transglutaminase, two C-terminal domains"/>
    <property type="match status" value="2"/>
</dbReference>
<evidence type="ECO:0000256" key="2">
    <source>
        <dbReference type="ARBA" id="ARBA00010940"/>
    </source>
</evidence>
<dbReference type="GO" id="GO:0007399">
    <property type="term" value="P:nervous system development"/>
    <property type="evidence" value="ECO:0007669"/>
    <property type="project" value="UniProtKB-ARBA"/>
</dbReference>
<dbReference type="Gene3D" id="3.90.260.10">
    <property type="entry name" value="Transglutaminase-like"/>
    <property type="match status" value="1"/>
</dbReference>
<comment type="similarity">
    <text evidence="2">Belongs to the E2F/DP family.</text>
</comment>
<reference evidence="8 9" key="1">
    <citation type="submission" date="2024-01" db="EMBL/GenBank/DDBJ databases">
        <authorList>
            <person name="Alioto T."/>
            <person name="Alioto T."/>
            <person name="Gomez Garrido J."/>
        </authorList>
    </citation>
    <scope>NUCLEOTIDE SEQUENCE [LARGE SCALE GENOMIC DNA]</scope>
</reference>
<evidence type="ECO:0000313" key="9">
    <source>
        <dbReference type="Proteomes" id="UP001314229"/>
    </source>
</evidence>
<dbReference type="InterPro" id="IPR002931">
    <property type="entry name" value="Transglutaminase-like"/>
</dbReference>
<dbReference type="GO" id="GO:0003677">
    <property type="term" value="F:DNA binding"/>
    <property type="evidence" value="ECO:0007669"/>
    <property type="project" value="UniProtKB-KW"/>
</dbReference>
<organism evidence="8 9">
    <name type="scientific">Scomber scombrus</name>
    <name type="common">Atlantic mackerel</name>
    <name type="synonym">Scomber vernalis</name>
    <dbReference type="NCBI Taxonomy" id="13677"/>
    <lineage>
        <taxon>Eukaryota</taxon>
        <taxon>Metazoa</taxon>
        <taxon>Chordata</taxon>
        <taxon>Craniata</taxon>
        <taxon>Vertebrata</taxon>
        <taxon>Euteleostomi</taxon>
        <taxon>Actinopterygii</taxon>
        <taxon>Neopterygii</taxon>
        <taxon>Teleostei</taxon>
        <taxon>Neoteleostei</taxon>
        <taxon>Acanthomorphata</taxon>
        <taxon>Pelagiaria</taxon>
        <taxon>Scombriformes</taxon>
        <taxon>Scombridae</taxon>
        <taxon>Scomber</taxon>
    </lineage>
</organism>
<dbReference type="Gene3D" id="6.10.250.540">
    <property type="match status" value="1"/>
</dbReference>
<dbReference type="CDD" id="cd14660">
    <property type="entry name" value="E2F_DD"/>
    <property type="match status" value="1"/>
</dbReference>
<dbReference type="InterPro" id="IPR013783">
    <property type="entry name" value="Ig-like_fold"/>
</dbReference>
<dbReference type="GO" id="GO:0003810">
    <property type="term" value="F:protein-glutamine gamma-glutamyltransferase activity"/>
    <property type="evidence" value="ECO:0007669"/>
    <property type="project" value="InterPro"/>
</dbReference>
<dbReference type="InterPro" id="IPR001102">
    <property type="entry name" value="Transglutaminase_N"/>
</dbReference>
<dbReference type="Pfam" id="PF16421">
    <property type="entry name" value="E2F_CC-MB"/>
    <property type="match status" value="1"/>
</dbReference>
<feature type="region of interest" description="Disordered" evidence="6">
    <location>
        <begin position="68"/>
        <end position="146"/>
    </location>
</feature>
<evidence type="ECO:0000259" key="7">
    <source>
        <dbReference type="SMART" id="SM00460"/>
    </source>
</evidence>
<keyword evidence="4" id="KW-0238">DNA-binding</keyword>
<dbReference type="EMBL" id="CAWUFR010000020">
    <property type="protein sequence ID" value="CAK6955105.1"/>
    <property type="molecule type" value="Genomic_DNA"/>
</dbReference>
<name>A0AAV1N7Z3_SCOSC</name>
<keyword evidence="3" id="KW-0805">Transcription regulation</keyword>
<evidence type="ECO:0000313" key="8">
    <source>
        <dbReference type="EMBL" id="CAK6955105.1"/>
    </source>
</evidence>
<dbReference type="PANTHER" id="PTHR11590">
    <property type="entry name" value="PROTEIN-GLUTAMINE GAMMA-GLUTAMYLTRANSFERASE"/>
    <property type="match status" value="1"/>
</dbReference>
<dbReference type="InterPro" id="IPR032198">
    <property type="entry name" value="E2F_CC-MB"/>
</dbReference>
<evidence type="ECO:0000256" key="3">
    <source>
        <dbReference type="ARBA" id="ARBA00023015"/>
    </source>
</evidence>
<dbReference type="SUPFAM" id="SSF144074">
    <property type="entry name" value="E2F-DP heterodimerization region"/>
    <property type="match status" value="1"/>
</dbReference>
<dbReference type="GO" id="GO:0046983">
    <property type="term" value="F:protein dimerization activity"/>
    <property type="evidence" value="ECO:0007669"/>
    <property type="project" value="InterPro"/>
</dbReference>
<comment type="caution">
    <text evidence="8">The sequence shown here is derived from an EMBL/GenBank/DDBJ whole genome shotgun (WGS) entry which is preliminary data.</text>
</comment>
<dbReference type="SUPFAM" id="SSF54001">
    <property type="entry name" value="Cysteine proteinases"/>
    <property type="match status" value="1"/>
</dbReference>
<dbReference type="PANTHER" id="PTHR11590:SF80">
    <property type="entry name" value="TRANSGLUTAMINASE 5,-LIKE"/>
    <property type="match status" value="1"/>
</dbReference>
<dbReference type="InterPro" id="IPR014756">
    <property type="entry name" value="Ig_E-set"/>
</dbReference>
<dbReference type="InterPro" id="IPR036238">
    <property type="entry name" value="Transglutaminase_C_sf"/>
</dbReference>
<keyword evidence="9" id="KW-1185">Reference proteome</keyword>
<evidence type="ECO:0000256" key="6">
    <source>
        <dbReference type="SAM" id="MobiDB-lite"/>
    </source>
</evidence>
<evidence type="ECO:0000256" key="1">
    <source>
        <dbReference type="ARBA" id="ARBA00005968"/>
    </source>
</evidence>
<gene>
    <name evidence="8" type="ORF">FSCOSCO3_A002907</name>
</gene>
<dbReference type="SUPFAM" id="SSF81296">
    <property type="entry name" value="E set domains"/>
    <property type="match status" value="1"/>
</dbReference>
<sequence>MVASFTLGYVRCQDLRKSFDSPDQLVMVIRAPPETQMQVSEPTEGYQVSLKSSRGPIDVFLCPEDSSGVCSPVTGSSPSKPNADPTLAPPPTHPADQSQARTSTAALELSVSSPASTSSTATAASQHDPSSLVLGGDTESLLGGDPFSTLGDMPDFDFSPLSSTDFLNGEGLPLPLDGFINLSPPHSHDYHFGLEDHEGISELFDCTGTDHCRLKFVNFESHENHVSHETRGLSENILVVRRGKPFKLTLMFRSRPWNPHTESLVLEVLLGGLSERIPVQFPEKWSDPQRWSAQVYPCNMRPQSVSIYACSPVLSSVAVYDLLVHIETGLDRRSYAVGSFVLLCNPWMKEDPVYMPLDVQIQEYIKSDYGLVYMGTHLNICKRPWSFGQYEPGVLEACLKLLQVSPQHLNDNQKDYILRADPIYLSRVVCAMVNSNDDLGILEGKWQGNYKDGVKPTEWSGSADILHRWDSSDCSPVRYGQCWVFASVLCTVMRVLGIPSRVVTVFNAAHDGDGSLRIEEVYSSRGEKLGLSKDSIWNFHVWVECWMRRPDLGQEFDGWQIVDPTPQEKSGGVYCCGPCPVVAVQKRCLGAPFDTSFIYASVDADIVRLIVRDGLVVGRTVDNESVGQLIYTKSIGSDRPENLTQMYKGIKSTEAFVGEQTAQTRRMSTRPGGPSLKVSLAIDRVLLVGERISVCVTITNHSSSPRILMKHLNAQLKEYNSNPEKSFWKTHKKVHIQPYEVLTLHHVIPSSEYESVLAGDDIVNMAVVIKDIRTKERVLDTQEFNISSPQITIEIEGGDSIQMKKEHTAQVSFTNRFTKALNGAVLTVEGSGLLPDKPDVRMVLLQPGDKIEKKVSIVATSPGTKLLMATFSYSGSPRIVSRSFHKVFVTTA</sequence>
<proteinExistence type="inferred from homology"/>
<feature type="compositionally biased region" description="Polar residues" evidence="6">
    <location>
        <begin position="95"/>
        <end position="105"/>
    </location>
</feature>
<dbReference type="AlphaFoldDB" id="A0AAV1N7Z3"/>
<feature type="domain" description="Transglutaminase-like" evidence="7">
    <location>
        <begin position="474"/>
        <end position="566"/>
    </location>
</feature>
<evidence type="ECO:0000256" key="5">
    <source>
        <dbReference type="ARBA" id="ARBA00023163"/>
    </source>
</evidence>
<dbReference type="InterPro" id="IPR037241">
    <property type="entry name" value="E2F-DP_heterodim"/>
</dbReference>